<dbReference type="EMBL" id="JBFDAA010000018">
    <property type="protein sequence ID" value="KAL1115930.1"/>
    <property type="molecule type" value="Genomic_DNA"/>
</dbReference>
<accession>A0ABD0XZZ7</accession>
<comment type="caution">
    <text evidence="2">The sequence shown here is derived from an EMBL/GenBank/DDBJ whole genome shotgun (WGS) entry which is preliminary data.</text>
</comment>
<evidence type="ECO:0000313" key="2">
    <source>
        <dbReference type="EMBL" id="KAL1115930.1"/>
    </source>
</evidence>
<sequence length="166" mass="18816">MLELSSGEFHRQRLCIPGCSRTYNEEFLPEDASNVSSETFWNLLLHNVAYPGRPNPQTRSNFEKSKKSTFDEAPQPTADDGEYPKAAPLYEHLQICGSDGLKFWGSEDVNVHSLCPKMALKEIQGNDWKGLHISVFVYRDNTPPHPNNLKMVPHAHPSHLFALNNK</sequence>
<organism evidence="2 3">
    <name type="scientific">Ranatra chinensis</name>
    <dbReference type="NCBI Taxonomy" id="642074"/>
    <lineage>
        <taxon>Eukaryota</taxon>
        <taxon>Metazoa</taxon>
        <taxon>Ecdysozoa</taxon>
        <taxon>Arthropoda</taxon>
        <taxon>Hexapoda</taxon>
        <taxon>Insecta</taxon>
        <taxon>Pterygota</taxon>
        <taxon>Neoptera</taxon>
        <taxon>Paraneoptera</taxon>
        <taxon>Hemiptera</taxon>
        <taxon>Heteroptera</taxon>
        <taxon>Panheteroptera</taxon>
        <taxon>Nepomorpha</taxon>
        <taxon>Nepidae</taxon>
        <taxon>Ranatrinae</taxon>
        <taxon>Ranatra</taxon>
    </lineage>
</organism>
<gene>
    <name evidence="2" type="ORF">AAG570_005425</name>
</gene>
<protein>
    <submittedName>
        <fullName evidence="2">Uncharacterized protein</fullName>
    </submittedName>
</protein>
<evidence type="ECO:0000313" key="3">
    <source>
        <dbReference type="Proteomes" id="UP001558652"/>
    </source>
</evidence>
<dbReference type="AlphaFoldDB" id="A0ABD0XZZ7"/>
<proteinExistence type="predicted"/>
<name>A0ABD0XZZ7_9HEMI</name>
<evidence type="ECO:0000256" key="1">
    <source>
        <dbReference type="SAM" id="MobiDB-lite"/>
    </source>
</evidence>
<dbReference type="Proteomes" id="UP001558652">
    <property type="component" value="Unassembled WGS sequence"/>
</dbReference>
<feature type="region of interest" description="Disordered" evidence="1">
    <location>
        <begin position="52"/>
        <end position="83"/>
    </location>
</feature>
<reference evidence="2 3" key="1">
    <citation type="submission" date="2024-07" db="EMBL/GenBank/DDBJ databases">
        <title>Chromosome-level genome assembly of the water stick insect Ranatra chinensis (Heteroptera: Nepidae).</title>
        <authorList>
            <person name="Liu X."/>
        </authorList>
    </citation>
    <scope>NUCLEOTIDE SEQUENCE [LARGE SCALE GENOMIC DNA]</scope>
    <source>
        <strain evidence="2">Cailab_2021Rc</strain>
        <tissue evidence="2">Muscle</tissue>
    </source>
</reference>
<feature type="compositionally biased region" description="Basic and acidic residues" evidence="1">
    <location>
        <begin position="61"/>
        <end position="70"/>
    </location>
</feature>
<keyword evidence="3" id="KW-1185">Reference proteome</keyword>